<evidence type="ECO:0000313" key="3">
    <source>
        <dbReference type="Proteomes" id="UP000587527"/>
    </source>
</evidence>
<reference evidence="2 3" key="1">
    <citation type="submission" date="2020-08" db="EMBL/GenBank/DDBJ databases">
        <title>Sequencing the genomes of 1000 actinobacteria strains.</title>
        <authorList>
            <person name="Klenk H.-P."/>
        </authorList>
    </citation>
    <scope>NUCLEOTIDE SEQUENCE [LARGE SCALE GENOMIC DNA]</scope>
    <source>
        <strain evidence="2 3">DSM 45362</strain>
    </source>
</reference>
<sequence length="422" mass="46516">MSVEIEVIVPTPDGAVLARPSGGGYTLPLLRIDADWAPTNAAMPRALAAETGVDSFLLEPLDETAFVLTPVGRVAPLDGYAWVDADKVDHPGLRNWLARPDDDRRPAWFRAGWLETAVTWIDEALAVRDLVRIGPVEQVQHWSMSCVLRVPVPQGFLFFKAVLPHLAHEPQVISRIAAIRPGSAPQVLAHDAAQGWWLAADFGGTAGSLLDPATRTGALVALADLQQATIDIVDELDCPVVTLDDLAARVPALMRRADLWAFPGRAAPVGATLSTEERLRWAEFGLRLQDQCAELADLDLPLTLTHGDFHIDNVARTDDGFVLYDWSFAAVSHPFFDLASWLHQETEESAAQHVKVYLDRWRGHGSPTALRSAWQATRPVAALAELLKFVDLADRVGPDYEFQYLPMAYAWVRRLLTTWGPR</sequence>
<protein>
    <submittedName>
        <fullName evidence="2">Aminoglycoside/choline kinase family phosphotransferase</fullName>
    </submittedName>
</protein>
<keyword evidence="2" id="KW-0418">Kinase</keyword>
<dbReference type="Gene3D" id="3.90.1200.10">
    <property type="match status" value="1"/>
</dbReference>
<dbReference type="InterPro" id="IPR002575">
    <property type="entry name" value="Aminoglycoside_PTrfase"/>
</dbReference>
<keyword evidence="3" id="KW-1185">Reference proteome</keyword>
<dbReference type="RefSeq" id="WP_184835981.1">
    <property type="nucleotide sequence ID" value="NZ_JACHMN010000002.1"/>
</dbReference>
<feature type="domain" description="Aminoglycoside phosphotransferase" evidence="1">
    <location>
        <begin position="146"/>
        <end position="361"/>
    </location>
</feature>
<dbReference type="SUPFAM" id="SSF56112">
    <property type="entry name" value="Protein kinase-like (PK-like)"/>
    <property type="match status" value="1"/>
</dbReference>
<organism evidence="2 3">
    <name type="scientific">Allocatelliglobosispora scoriae</name>
    <dbReference type="NCBI Taxonomy" id="643052"/>
    <lineage>
        <taxon>Bacteria</taxon>
        <taxon>Bacillati</taxon>
        <taxon>Actinomycetota</taxon>
        <taxon>Actinomycetes</taxon>
        <taxon>Micromonosporales</taxon>
        <taxon>Micromonosporaceae</taxon>
        <taxon>Allocatelliglobosispora</taxon>
    </lineage>
</organism>
<evidence type="ECO:0000313" key="2">
    <source>
        <dbReference type="EMBL" id="MBB5869384.1"/>
    </source>
</evidence>
<dbReference type="EMBL" id="JACHMN010000002">
    <property type="protein sequence ID" value="MBB5869384.1"/>
    <property type="molecule type" value="Genomic_DNA"/>
</dbReference>
<name>A0A841BM86_9ACTN</name>
<dbReference type="AlphaFoldDB" id="A0A841BM86"/>
<dbReference type="GO" id="GO:0016301">
    <property type="term" value="F:kinase activity"/>
    <property type="evidence" value="ECO:0007669"/>
    <property type="project" value="UniProtKB-KW"/>
</dbReference>
<proteinExistence type="predicted"/>
<accession>A0A841BM86</accession>
<dbReference type="Proteomes" id="UP000587527">
    <property type="component" value="Unassembled WGS sequence"/>
</dbReference>
<dbReference type="InterPro" id="IPR011009">
    <property type="entry name" value="Kinase-like_dom_sf"/>
</dbReference>
<keyword evidence="2" id="KW-0808">Transferase</keyword>
<dbReference type="Pfam" id="PF01636">
    <property type="entry name" value="APH"/>
    <property type="match status" value="1"/>
</dbReference>
<comment type="caution">
    <text evidence="2">The sequence shown here is derived from an EMBL/GenBank/DDBJ whole genome shotgun (WGS) entry which is preliminary data.</text>
</comment>
<evidence type="ECO:0000259" key="1">
    <source>
        <dbReference type="Pfam" id="PF01636"/>
    </source>
</evidence>
<gene>
    <name evidence="2" type="ORF">F4553_002763</name>
</gene>